<name>W2TC02_NECAM</name>
<dbReference type="Proteomes" id="UP000053676">
    <property type="component" value="Unassembled WGS sequence"/>
</dbReference>
<dbReference type="KEGG" id="nai:NECAME_09997"/>
<organism evidence="1 2">
    <name type="scientific">Necator americanus</name>
    <name type="common">Human hookworm</name>
    <dbReference type="NCBI Taxonomy" id="51031"/>
    <lineage>
        <taxon>Eukaryota</taxon>
        <taxon>Metazoa</taxon>
        <taxon>Ecdysozoa</taxon>
        <taxon>Nematoda</taxon>
        <taxon>Chromadorea</taxon>
        <taxon>Rhabditida</taxon>
        <taxon>Rhabditina</taxon>
        <taxon>Rhabditomorpha</taxon>
        <taxon>Strongyloidea</taxon>
        <taxon>Ancylostomatidae</taxon>
        <taxon>Bunostominae</taxon>
        <taxon>Necator</taxon>
    </lineage>
</organism>
<gene>
    <name evidence="1" type="ORF">NECAME_09997</name>
</gene>
<reference evidence="2" key="1">
    <citation type="journal article" date="2014" name="Nat. Genet.">
        <title>Genome of the human hookworm Necator americanus.</title>
        <authorList>
            <person name="Tang Y.T."/>
            <person name="Gao X."/>
            <person name="Rosa B.A."/>
            <person name="Abubucker S."/>
            <person name="Hallsworth-Pepin K."/>
            <person name="Martin J."/>
            <person name="Tyagi R."/>
            <person name="Heizer E."/>
            <person name="Zhang X."/>
            <person name="Bhonagiri-Palsikar V."/>
            <person name="Minx P."/>
            <person name="Warren W.C."/>
            <person name="Wang Q."/>
            <person name="Zhan B."/>
            <person name="Hotez P.J."/>
            <person name="Sternberg P.W."/>
            <person name="Dougall A."/>
            <person name="Gaze S.T."/>
            <person name="Mulvenna J."/>
            <person name="Sotillo J."/>
            <person name="Ranganathan S."/>
            <person name="Rabelo E.M."/>
            <person name="Wilson R.K."/>
            <person name="Felgner P.L."/>
            <person name="Bethony J."/>
            <person name="Hawdon J.M."/>
            <person name="Gasser R.B."/>
            <person name="Loukas A."/>
            <person name="Mitreva M."/>
        </authorList>
    </citation>
    <scope>NUCLEOTIDE SEQUENCE [LARGE SCALE GENOMIC DNA]</scope>
</reference>
<protein>
    <submittedName>
        <fullName evidence="1">Uncharacterized protein</fullName>
    </submittedName>
</protein>
<keyword evidence="2" id="KW-1185">Reference proteome</keyword>
<sequence>MSRKLCVKLTQMENYFRSRAASKMSHNTEDVFCKDEHKFMRSRKRDEEARTFLQETLAYPNENGQR</sequence>
<dbReference type="EMBL" id="KI659618">
    <property type="protein sequence ID" value="ETN79129.1"/>
    <property type="molecule type" value="Genomic_DNA"/>
</dbReference>
<accession>W2TC02</accession>
<evidence type="ECO:0000313" key="1">
    <source>
        <dbReference type="EMBL" id="ETN79129.1"/>
    </source>
</evidence>
<evidence type="ECO:0000313" key="2">
    <source>
        <dbReference type="Proteomes" id="UP000053676"/>
    </source>
</evidence>
<proteinExistence type="predicted"/>
<dbReference type="AlphaFoldDB" id="W2TC02"/>